<reference evidence="3 4" key="1">
    <citation type="submission" date="2016-10" db="EMBL/GenBank/DDBJ databases">
        <authorList>
            <person name="de Groot N.N."/>
        </authorList>
    </citation>
    <scope>NUCLEOTIDE SEQUENCE [LARGE SCALE GENOMIC DNA]</scope>
    <source>
        <strain evidence="3 4">DSM 22900</strain>
    </source>
</reference>
<dbReference type="Pfam" id="PF03712">
    <property type="entry name" value="Cu2_monoox_C"/>
    <property type="match status" value="1"/>
</dbReference>
<dbReference type="GO" id="GO:0016715">
    <property type="term" value="F:oxidoreductase activity, acting on paired donors, with incorporation or reduction of molecular oxygen, reduced ascorbate as one donor, and incorporation of one atom of oxygen"/>
    <property type="evidence" value="ECO:0007669"/>
    <property type="project" value="InterPro"/>
</dbReference>
<dbReference type="Proteomes" id="UP000199577">
    <property type="component" value="Unassembled WGS sequence"/>
</dbReference>
<keyword evidence="3" id="KW-0560">Oxidoreductase</keyword>
<sequence>MNNILPLRNFNFHLKVFLFAACTALQTRTSYTQTFYKDIAPIIHAKCTPCHRPGESAPFSLISYDDVAKRTSFIKKVIQEGYMPPWKANNEYVHFANVRSLEPSEKQLIISWIDGKKERGKAKKSKVQTPYEVSGLTRTPDLTLMAQDTFVLQGDNNERFVVFKIPFELDAPANIEAVEFVSNDKRVIHHANYAVHEVADPTIDIRAAPRLINLSDEARSLYDAYLPLKKVMTYYGGWIPGASAETYPSGIGWVLPKRGIILLTVHFGPSAIERKSISGINLFFTNQPIERTVKVVSFGSGGIGENEIRPSFFMIPANKISSYSLKVSNPSEDFSALYVWPHMHYIGKEFKAYVVTPQNDTIPLVHIPEWDFRWQELYRFKNLVKIPKGSVIHLECSYDNTADNPFNPFSPPENIFSYSDMKTTQEMMTMLLVFLPYKEGDEFVSTSQKSLRE</sequence>
<name>A0A1I1E647_9SPHI</name>
<evidence type="ECO:0000313" key="4">
    <source>
        <dbReference type="Proteomes" id="UP000199577"/>
    </source>
</evidence>
<dbReference type="Gene3D" id="2.60.120.230">
    <property type="match status" value="1"/>
</dbReference>
<keyword evidence="1" id="KW-1015">Disulfide bond</keyword>
<dbReference type="STRING" id="623281.SAMN05421747_101363"/>
<dbReference type="OrthoDB" id="9786191at2"/>
<evidence type="ECO:0000256" key="1">
    <source>
        <dbReference type="ARBA" id="ARBA00023157"/>
    </source>
</evidence>
<organism evidence="3 4">
    <name type="scientific">Parapedobacter composti</name>
    <dbReference type="NCBI Taxonomy" id="623281"/>
    <lineage>
        <taxon>Bacteria</taxon>
        <taxon>Pseudomonadati</taxon>
        <taxon>Bacteroidota</taxon>
        <taxon>Sphingobacteriia</taxon>
        <taxon>Sphingobacteriales</taxon>
        <taxon>Sphingobacteriaceae</taxon>
        <taxon>Parapedobacter</taxon>
    </lineage>
</organism>
<dbReference type="SUPFAM" id="SSF49742">
    <property type="entry name" value="PHM/PNGase F"/>
    <property type="match status" value="2"/>
</dbReference>
<dbReference type="InterPro" id="IPR014784">
    <property type="entry name" value="Cu2_ascorb_mOase-like_C"/>
</dbReference>
<protein>
    <submittedName>
        <fullName evidence="3">Copper type II ascorbate-dependent monooxygenase, C-terminal domain</fullName>
    </submittedName>
</protein>
<keyword evidence="4" id="KW-1185">Reference proteome</keyword>
<evidence type="ECO:0000259" key="2">
    <source>
        <dbReference type="Pfam" id="PF03712"/>
    </source>
</evidence>
<proteinExistence type="predicted"/>
<evidence type="ECO:0000313" key="3">
    <source>
        <dbReference type="EMBL" id="SFB82669.1"/>
    </source>
</evidence>
<feature type="domain" description="Copper type II ascorbate-dependent monooxygenase C-terminal" evidence="2">
    <location>
        <begin position="334"/>
        <end position="403"/>
    </location>
</feature>
<gene>
    <name evidence="3" type="ORF">SAMN05421747_101363</name>
</gene>
<dbReference type="InterPro" id="IPR008977">
    <property type="entry name" value="PHM/PNGase_F_dom_sf"/>
</dbReference>
<dbReference type="EMBL" id="FOLL01000001">
    <property type="protein sequence ID" value="SFB82669.1"/>
    <property type="molecule type" value="Genomic_DNA"/>
</dbReference>
<dbReference type="InterPro" id="IPR036939">
    <property type="entry name" value="Cu2_ascorb_mOase_N_sf"/>
</dbReference>
<dbReference type="Gene3D" id="2.60.120.310">
    <property type="entry name" value="Copper type II, ascorbate-dependent monooxygenase, N-terminal domain"/>
    <property type="match status" value="1"/>
</dbReference>
<accession>A0A1I1E647</accession>
<dbReference type="InterPro" id="IPR024548">
    <property type="entry name" value="Cu2_monoox_C"/>
</dbReference>
<dbReference type="AlphaFoldDB" id="A0A1I1E647"/>
<keyword evidence="3" id="KW-0503">Monooxygenase</keyword>
<dbReference type="GO" id="GO:0005507">
    <property type="term" value="F:copper ion binding"/>
    <property type="evidence" value="ECO:0007669"/>
    <property type="project" value="InterPro"/>
</dbReference>